<dbReference type="PANTHER" id="PTHR13800">
    <property type="entry name" value="TRANSIENT RECEPTOR POTENTIAL CATION CHANNEL, SUBFAMILY M, MEMBER 6"/>
    <property type="match status" value="1"/>
</dbReference>
<dbReference type="GO" id="GO:0005886">
    <property type="term" value="C:plasma membrane"/>
    <property type="evidence" value="ECO:0007669"/>
    <property type="project" value="TreeGrafter"/>
</dbReference>
<organism evidence="2 3">
    <name type="scientific">Desmophyllum pertusum</name>
    <dbReference type="NCBI Taxonomy" id="174260"/>
    <lineage>
        <taxon>Eukaryota</taxon>
        <taxon>Metazoa</taxon>
        <taxon>Cnidaria</taxon>
        <taxon>Anthozoa</taxon>
        <taxon>Hexacorallia</taxon>
        <taxon>Scleractinia</taxon>
        <taxon>Caryophylliina</taxon>
        <taxon>Caryophylliidae</taxon>
        <taxon>Desmophyllum</taxon>
    </lineage>
</organism>
<keyword evidence="1" id="KW-0812">Transmembrane</keyword>
<keyword evidence="2" id="KW-0675">Receptor</keyword>
<comment type="caution">
    <text evidence="2">The sequence shown here is derived from an EMBL/GenBank/DDBJ whole genome shotgun (WGS) entry which is preliminary data.</text>
</comment>
<reference evidence="2" key="1">
    <citation type="submission" date="2023-01" db="EMBL/GenBank/DDBJ databases">
        <title>Genome assembly of the deep-sea coral Lophelia pertusa.</title>
        <authorList>
            <person name="Herrera S."/>
            <person name="Cordes E."/>
        </authorList>
    </citation>
    <scope>NUCLEOTIDE SEQUENCE</scope>
    <source>
        <strain evidence="2">USNM1676648</strain>
        <tissue evidence="2">Polyp</tissue>
    </source>
</reference>
<accession>A0A9X0CW63</accession>
<name>A0A9X0CW63_9CNID</name>
<feature type="non-terminal residue" evidence="2">
    <location>
        <position position="224"/>
    </location>
</feature>
<keyword evidence="1" id="KW-1133">Transmembrane helix</keyword>
<evidence type="ECO:0000313" key="2">
    <source>
        <dbReference type="EMBL" id="KAJ7375644.1"/>
    </source>
</evidence>
<evidence type="ECO:0000256" key="1">
    <source>
        <dbReference type="SAM" id="Phobius"/>
    </source>
</evidence>
<dbReference type="EMBL" id="MU826605">
    <property type="protein sequence ID" value="KAJ7375644.1"/>
    <property type="molecule type" value="Genomic_DNA"/>
</dbReference>
<dbReference type="GO" id="GO:0004674">
    <property type="term" value="F:protein serine/threonine kinase activity"/>
    <property type="evidence" value="ECO:0007669"/>
    <property type="project" value="UniProtKB-EC"/>
</dbReference>
<dbReference type="OrthoDB" id="6021586at2759"/>
<dbReference type="Proteomes" id="UP001163046">
    <property type="component" value="Unassembled WGS sequence"/>
</dbReference>
<keyword evidence="3" id="KW-1185">Reference proteome</keyword>
<feature type="transmembrane region" description="Helical" evidence="1">
    <location>
        <begin position="12"/>
        <end position="29"/>
    </location>
</feature>
<sequence length="224" mass="26437">MGTLSYYLSWRFIFWSPIFCLLNLLIAIFNNTFSSVQANANQIWKYQRYYLVMEYAQRPVLVPPFIFLNHVIHAMKGLYHWLKNCRGKGDSNEGYSSFGLKLFLETDDLQKLMMFEERCVDCYLREKDTLRHATQEEKIRVMGDRMESVSCQFQDMYKESISQSNTRKKAADCLNTRLTKLEKHMHRMVEILHELMPEPRTLTDDVEHAPSGRTVSLSEVQLKV</sequence>
<dbReference type="AlphaFoldDB" id="A0A9X0CW63"/>
<protein>
    <submittedName>
        <fullName evidence="2">Transient receptor putative cation channel sub M member 7</fullName>
        <ecNumber evidence="2">2.7.11.1</ecNumber>
    </submittedName>
</protein>
<dbReference type="PANTHER" id="PTHR13800:SF1">
    <property type="entry name" value="TRANSIENT RECEPTOR POTENTIAL CATION CHANNEL TRPM"/>
    <property type="match status" value="1"/>
</dbReference>
<dbReference type="GO" id="GO:0005261">
    <property type="term" value="F:monoatomic cation channel activity"/>
    <property type="evidence" value="ECO:0007669"/>
    <property type="project" value="TreeGrafter"/>
</dbReference>
<dbReference type="GO" id="GO:0030001">
    <property type="term" value="P:metal ion transport"/>
    <property type="evidence" value="ECO:0007669"/>
    <property type="project" value="TreeGrafter"/>
</dbReference>
<keyword evidence="2" id="KW-0808">Transferase</keyword>
<evidence type="ECO:0000313" key="3">
    <source>
        <dbReference type="Proteomes" id="UP001163046"/>
    </source>
</evidence>
<dbReference type="InterPro" id="IPR050927">
    <property type="entry name" value="TRPM"/>
</dbReference>
<proteinExistence type="predicted"/>
<keyword evidence="1" id="KW-0472">Membrane</keyword>
<dbReference type="EC" id="2.7.11.1" evidence="2"/>
<gene>
    <name evidence="2" type="primary">TRPM7_9</name>
    <name evidence="2" type="ORF">OS493_039901</name>
</gene>